<reference evidence="1" key="2">
    <citation type="journal article" date="2015" name="Data Brief">
        <title>Shoot transcriptome of the giant reed, Arundo donax.</title>
        <authorList>
            <person name="Barrero R.A."/>
            <person name="Guerrero F.D."/>
            <person name="Moolhuijzen P."/>
            <person name="Goolsby J.A."/>
            <person name="Tidwell J."/>
            <person name="Bellgard S.E."/>
            <person name="Bellgard M.I."/>
        </authorList>
    </citation>
    <scope>NUCLEOTIDE SEQUENCE</scope>
    <source>
        <tissue evidence="1">Shoot tissue taken approximately 20 cm above the soil surface</tissue>
    </source>
</reference>
<sequence length="26" mass="2939">MAEKAIVLMKQFVAIASATLWNLLIY</sequence>
<dbReference type="AlphaFoldDB" id="A0A0A9C2S3"/>
<organism evidence="1">
    <name type="scientific">Arundo donax</name>
    <name type="common">Giant reed</name>
    <name type="synonym">Donax arundinaceus</name>
    <dbReference type="NCBI Taxonomy" id="35708"/>
    <lineage>
        <taxon>Eukaryota</taxon>
        <taxon>Viridiplantae</taxon>
        <taxon>Streptophyta</taxon>
        <taxon>Embryophyta</taxon>
        <taxon>Tracheophyta</taxon>
        <taxon>Spermatophyta</taxon>
        <taxon>Magnoliopsida</taxon>
        <taxon>Liliopsida</taxon>
        <taxon>Poales</taxon>
        <taxon>Poaceae</taxon>
        <taxon>PACMAD clade</taxon>
        <taxon>Arundinoideae</taxon>
        <taxon>Arundineae</taxon>
        <taxon>Arundo</taxon>
    </lineage>
</organism>
<reference evidence="1" key="1">
    <citation type="submission" date="2014-09" db="EMBL/GenBank/DDBJ databases">
        <authorList>
            <person name="Magalhaes I.L.F."/>
            <person name="Oliveira U."/>
            <person name="Santos F.R."/>
            <person name="Vidigal T.H.D.A."/>
            <person name="Brescovit A.D."/>
            <person name="Santos A.J."/>
        </authorList>
    </citation>
    <scope>NUCLEOTIDE SEQUENCE</scope>
    <source>
        <tissue evidence="1">Shoot tissue taken approximately 20 cm above the soil surface</tissue>
    </source>
</reference>
<evidence type="ECO:0000313" key="1">
    <source>
        <dbReference type="EMBL" id="JAD67655.1"/>
    </source>
</evidence>
<accession>A0A0A9C2S3</accession>
<proteinExistence type="predicted"/>
<dbReference type="EMBL" id="GBRH01230240">
    <property type="protein sequence ID" value="JAD67655.1"/>
    <property type="molecule type" value="Transcribed_RNA"/>
</dbReference>
<name>A0A0A9C2S3_ARUDO</name>
<protein>
    <submittedName>
        <fullName evidence="1">Uncharacterized protein</fullName>
    </submittedName>
</protein>